<reference evidence="2 3" key="1">
    <citation type="submission" date="2014-04" db="EMBL/GenBank/DDBJ databases">
        <authorList>
            <consortium name="DOE Joint Genome Institute"/>
            <person name="Kuo A."/>
            <person name="Kohler A."/>
            <person name="Nagy L.G."/>
            <person name="Floudas D."/>
            <person name="Copeland A."/>
            <person name="Barry K.W."/>
            <person name="Cichocki N."/>
            <person name="Veneault-Fourrey C."/>
            <person name="LaButti K."/>
            <person name="Lindquist E.A."/>
            <person name="Lipzen A."/>
            <person name="Lundell T."/>
            <person name="Morin E."/>
            <person name="Murat C."/>
            <person name="Sun H."/>
            <person name="Tunlid A."/>
            <person name="Henrissat B."/>
            <person name="Grigoriev I.V."/>
            <person name="Hibbett D.S."/>
            <person name="Martin F."/>
            <person name="Nordberg H.P."/>
            <person name="Cantor M.N."/>
            <person name="Hua S.X."/>
        </authorList>
    </citation>
    <scope>NUCLEOTIDE SEQUENCE [LARGE SCALE GENOMIC DNA]</scope>
    <source>
        <strain evidence="2 3">Foug A</strain>
    </source>
</reference>
<dbReference type="HOGENOM" id="CLU_1062305_0_0_1"/>
<name>A0A0C3DK13_9AGAM</name>
<dbReference type="AlphaFoldDB" id="A0A0C3DK13"/>
<reference evidence="3" key="2">
    <citation type="submission" date="2015-01" db="EMBL/GenBank/DDBJ databases">
        <title>Evolutionary Origins and Diversification of the Mycorrhizal Mutualists.</title>
        <authorList>
            <consortium name="DOE Joint Genome Institute"/>
            <consortium name="Mycorrhizal Genomics Consortium"/>
            <person name="Kohler A."/>
            <person name="Kuo A."/>
            <person name="Nagy L.G."/>
            <person name="Floudas D."/>
            <person name="Copeland A."/>
            <person name="Barry K.W."/>
            <person name="Cichocki N."/>
            <person name="Veneault-Fourrey C."/>
            <person name="LaButti K."/>
            <person name="Lindquist E.A."/>
            <person name="Lipzen A."/>
            <person name="Lundell T."/>
            <person name="Morin E."/>
            <person name="Murat C."/>
            <person name="Riley R."/>
            <person name="Ohm R."/>
            <person name="Sun H."/>
            <person name="Tunlid A."/>
            <person name="Henrissat B."/>
            <person name="Grigoriev I.V."/>
            <person name="Hibbett D.S."/>
            <person name="Martin F."/>
        </authorList>
    </citation>
    <scope>NUCLEOTIDE SEQUENCE [LARGE SCALE GENOMIC DNA]</scope>
    <source>
        <strain evidence="3">Foug A</strain>
    </source>
</reference>
<dbReference type="Proteomes" id="UP000053989">
    <property type="component" value="Unassembled WGS sequence"/>
</dbReference>
<dbReference type="STRING" id="1036808.A0A0C3DK13"/>
<proteinExistence type="predicted"/>
<feature type="region of interest" description="Disordered" evidence="1">
    <location>
        <begin position="43"/>
        <end position="107"/>
    </location>
</feature>
<dbReference type="EMBL" id="KN822056">
    <property type="protein sequence ID" value="KIM61035.1"/>
    <property type="molecule type" value="Genomic_DNA"/>
</dbReference>
<feature type="compositionally biased region" description="Low complexity" evidence="1">
    <location>
        <begin position="96"/>
        <end position="107"/>
    </location>
</feature>
<feature type="compositionally biased region" description="Low complexity" evidence="1">
    <location>
        <begin position="45"/>
        <end position="87"/>
    </location>
</feature>
<dbReference type="OrthoDB" id="2507336at2759"/>
<gene>
    <name evidence="2" type="ORF">SCLCIDRAFT_26186</name>
</gene>
<organism evidence="2 3">
    <name type="scientific">Scleroderma citrinum Foug A</name>
    <dbReference type="NCBI Taxonomy" id="1036808"/>
    <lineage>
        <taxon>Eukaryota</taxon>
        <taxon>Fungi</taxon>
        <taxon>Dikarya</taxon>
        <taxon>Basidiomycota</taxon>
        <taxon>Agaricomycotina</taxon>
        <taxon>Agaricomycetes</taxon>
        <taxon>Agaricomycetidae</taxon>
        <taxon>Boletales</taxon>
        <taxon>Sclerodermatineae</taxon>
        <taxon>Sclerodermataceae</taxon>
        <taxon>Scleroderma</taxon>
    </lineage>
</organism>
<accession>A0A0C3DK13</accession>
<dbReference type="InParanoid" id="A0A0C3DK13"/>
<protein>
    <submittedName>
        <fullName evidence="2">Uncharacterized protein</fullName>
    </submittedName>
</protein>
<evidence type="ECO:0000313" key="2">
    <source>
        <dbReference type="EMBL" id="KIM61035.1"/>
    </source>
</evidence>
<evidence type="ECO:0000256" key="1">
    <source>
        <dbReference type="SAM" id="MobiDB-lite"/>
    </source>
</evidence>
<evidence type="ECO:0000313" key="3">
    <source>
        <dbReference type="Proteomes" id="UP000053989"/>
    </source>
</evidence>
<keyword evidence="3" id="KW-1185">Reference proteome</keyword>
<sequence length="262" mass="29181">MTPPLTRTPSITSSASALSYLLSHHSDDDLLYGEHEIVEREEYELPSSLAWSSSSPSSPSSNVTPSLVSSSEPSPGPTLLLASSSLTPTPPPSSPTPSTSSSSTACPIESPSFSVLHDMLANLREQMNALWEGQSSTCQMLDELWQSRPIPQDNAEVLECLDTIESLLQRVIERTELVTERHTTETVLERETRRPGWSPFRNPRWMQTACFVDGPIYCTDLTTRASMLLHHDMSAHLWTNNCWNYSALPPHNAQLEFNHPRH</sequence>